<proteinExistence type="inferred from homology"/>
<evidence type="ECO:0000256" key="1">
    <source>
        <dbReference type="ARBA" id="ARBA00006525"/>
    </source>
</evidence>
<dbReference type="EMBL" id="BAAACA010000034">
    <property type="protein sequence ID" value="GAA0611275.1"/>
    <property type="molecule type" value="Genomic_DNA"/>
</dbReference>
<feature type="domain" description="Smf/DprA SLOG" evidence="2">
    <location>
        <begin position="65"/>
        <end position="172"/>
    </location>
</feature>
<dbReference type="InterPro" id="IPR057666">
    <property type="entry name" value="DrpA_SLOG"/>
</dbReference>
<dbReference type="InterPro" id="IPR003488">
    <property type="entry name" value="DprA"/>
</dbReference>
<comment type="similarity">
    <text evidence="1">Belongs to the DprA/Smf family.</text>
</comment>
<evidence type="ECO:0000313" key="4">
    <source>
        <dbReference type="Proteomes" id="UP001500668"/>
    </source>
</evidence>
<gene>
    <name evidence="3" type="ORF">GCM10010394_46350</name>
</gene>
<reference evidence="4" key="1">
    <citation type="journal article" date="2019" name="Int. J. Syst. Evol. Microbiol.">
        <title>The Global Catalogue of Microorganisms (GCM) 10K type strain sequencing project: providing services to taxonomists for standard genome sequencing and annotation.</title>
        <authorList>
            <consortium name="The Broad Institute Genomics Platform"/>
            <consortium name="The Broad Institute Genome Sequencing Center for Infectious Disease"/>
            <person name="Wu L."/>
            <person name="Ma J."/>
        </authorList>
    </citation>
    <scope>NUCLEOTIDE SEQUENCE [LARGE SCALE GENOMIC DNA]</scope>
    <source>
        <strain evidence="4">JCM 5067</strain>
    </source>
</reference>
<name>A0ABP3RNQ9_9ACTN</name>
<dbReference type="Pfam" id="PF02481">
    <property type="entry name" value="DNA_processg_A"/>
    <property type="match status" value="1"/>
</dbReference>
<dbReference type="Gene3D" id="3.40.50.450">
    <property type="match status" value="1"/>
</dbReference>
<evidence type="ECO:0000259" key="2">
    <source>
        <dbReference type="Pfam" id="PF02481"/>
    </source>
</evidence>
<sequence>MPSPRLSERAARAALAAHFSPTQLADELSGFSPQEVWKQRLSRDSSGRLPRYSPAGGLHATSGRFLIPSDEAWPAALTDLGPHCPLGVWVRGADRLPGLTASTVAVTGSRNATRRSFAQAQSFAAAVAEAGHTVTATLAYGGDSAAHQAAARAGRASLAVYRAAWTGLTPKVTHRCCGPCLPGAAPCSASTRPAPRPAL</sequence>
<dbReference type="PANTHER" id="PTHR43022:SF1">
    <property type="entry name" value="PROTEIN SMF"/>
    <property type="match status" value="1"/>
</dbReference>
<accession>A0ABP3RNQ9</accession>
<protein>
    <recommendedName>
        <fullName evidence="2">Smf/DprA SLOG domain-containing protein</fullName>
    </recommendedName>
</protein>
<evidence type="ECO:0000313" key="3">
    <source>
        <dbReference type="EMBL" id="GAA0611275.1"/>
    </source>
</evidence>
<keyword evidence="4" id="KW-1185">Reference proteome</keyword>
<organism evidence="3 4">
    <name type="scientific">Streptomyces crystallinus</name>
    <dbReference type="NCBI Taxonomy" id="68191"/>
    <lineage>
        <taxon>Bacteria</taxon>
        <taxon>Bacillati</taxon>
        <taxon>Actinomycetota</taxon>
        <taxon>Actinomycetes</taxon>
        <taxon>Kitasatosporales</taxon>
        <taxon>Streptomycetaceae</taxon>
        <taxon>Streptomyces</taxon>
    </lineage>
</organism>
<comment type="caution">
    <text evidence="3">The sequence shown here is derived from an EMBL/GenBank/DDBJ whole genome shotgun (WGS) entry which is preliminary data.</text>
</comment>
<dbReference type="PANTHER" id="PTHR43022">
    <property type="entry name" value="PROTEIN SMF"/>
    <property type="match status" value="1"/>
</dbReference>
<dbReference type="SUPFAM" id="SSF102405">
    <property type="entry name" value="MCP/YpsA-like"/>
    <property type="match status" value="1"/>
</dbReference>
<dbReference type="Proteomes" id="UP001500668">
    <property type="component" value="Unassembled WGS sequence"/>
</dbReference>